<protein>
    <submittedName>
        <fullName evidence="11">Amino acid ABC transporter permease</fullName>
    </submittedName>
</protein>
<keyword evidence="3 9" id="KW-0813">Transport</keyword>
<keyword evidence="5 9" id="KW-0812">Transmembrane</keyword>
<keyword evidence="4" id="KW-1003">Cell membrane</keyword>
<evidence type="ECO:0000313" key="12">
    <source>
        <dbReference type="Proteomes" id="UP000076400"/>
    </source>
</evidence>
<evidence type="ECO:0000259" key="10">
    <source>
        <dbReference type="PROSITE" id="PS50928"/>
    </source>
</evidence>
<dbReference type="STRING" id="580166.AUP43_09855"/>
<comment type="similarity">
    <text evidence="2">Belongs to the binding-protein-dependent transport system permease family. HisMQ subfamily.</text>
</comment>
<dbReference type="Pfam" id="PF00528">
    <property type="entry name" value="BPD_transp_1"/>
    <property type="match status" value="1"/>
</dbReference>
<dbReference type="PROSITE" id="PS50928">
    <property type="entry name" value="ABC_TM1"/>
    <property type="match status" value="1"/>
</dbReference>
<feature type="transmembrane region" description="Helical" evidence="9">
    <location>
        <begin position="217"/>
        <end position="237"/>
    </location>
</feature>
<evidence type="ECO:0000256" key="6">
    <source>
        <dbReference type="ARBA" id="ARBA00022970"/>
    </source>
</evidence>
<dbReference type="PANTHER" id="PTHR30614:SF37">
    <property type="entry name" value="AMINO-ACID ABC TRANSPORTER PERMEASE PROTEIN YHDX-RELATED"/>
    <property type="match status" value="1"/>
</dbReference>
<feature type="transmembrane region" description="Helical" evidence="9">
    <location>
        <begin position="181"/>
        <end position="205"/>
    </location>
</feature>
<keyword evidence="8 9" id="KW-0472">Membrane</keyword>
<reference evidence="11 12" key="1">
    <citation type="submission" date="2015-12" db="EMBL/GenBank/DDBJ databases">
        <title>Genome sequence of Oceanibaculum pacificum MCCC 1A02656.</title>
        <authorList>
            <person name="Lu L."/>
            <person name="Lai Q."/>
            <person name="Shao Z."/>
            <person name="Qian P."/>
        </authorList>
    </citation>
    <scope>NUCLEOTIDE SEQUENCE [LARGE SCALE GENOMIC DNA]</scope>
    <source>
        <strain evidence="11 12">MCCC 1A02656</strain>
    </source>
</reference>
<dbReference type="GO" id="GO:0043190">
    <property type="term" value="C:ATP-binding cassette (ABC) transporter complex"/>
    <property type="evidence" value="ECO:0007669"/>
    <property type="project" value="InterPro"/>
</dbReference>
<dbReference type="CDD" id="cd06261">
    <property type="entry name" value="TM_PBP2"/>
    <property type="match status" value="2"/>
</dbReference>
<dbReference type="RefSeq" id="WP_067556653.1">
    <property type="nucleotide sequence ID" value="NZ_LPXN01000113.1"/>
</dbReference>
<dbReference type="SUPFAM" id="SSF161098">
    <property type="entry name" value="MetI-like"/>
    <property type="match status" value="2"/>
</dbReference>
<evidence type="ECO:0000256" key="7">
    <source>
        <dbReference type="ARBA" id="ARBA00022989"/>
    </source>
</evidence>
<comment type="caution">
    <text evidence="11">The sequence shown here is derived from an EMBL/GenBank/DDBJ whole genome shotgun (WGS) entry which is preliminary data.</text>
</comment>
<feature type="transmembrane region" description="Helical" evidence="9">
    <location>
        <begin position="136"/>
        <end position="154"/>
    </location>
</feature>
<dbReference type="InterPro" id="IPR043429">
    <property type="entry name" value="ArtM/GltK/GlnP/TcyL/YhdX-like"/>
</dbReference>
<evidence type="ECO:0000256" key="8">
    <source>
        <dbReference type="ARBA" id="ARBA00023136"/>
    </source>
</evidence>
<evidence type="ECO:0000256" key="9">
    <source>
        <dbReference type="RuleBase" id="RU363032"/>
    </source>
</evidence>
<keyword evidence="6" id="KW-0029">Amino-acid transport</keyword>
<dbReference type="PANTHER" id="PTHR30614">
    <property type="entry name" value="MEMBRANE COMPONENT OF AMINO ACID ABC TRANSPORTER"/>
    <property type="match status" value="1"/>
</dbReference>
<keyword evidence="7 9" id="KW-1133">Transmembrane helix</keyword>
<evidence type="ECO:0000313" key="11">
    <source>
        <dbReference type="EMBL" id="KZD07674.1"/>
    </source>
</evidence>
<feature type="transmembrane region" description="Helical" evidence="9">
    <location>
        <begin position="365"/>
        <end position="387"/>
    </location>
</feature>
<dbReference type="Gene3D" id="1.10.3720.10">
    <property type="entry name" value="MetI-like"/>
    <property type="match status" value="2"/>
</dbReference>
<evidence type="ECO:0000256" key="3">
    <source>
        <dbReference type="ARBA" id="ARBA00022448"/>
    </source>
</evidence>
<accession>A0A154W2A4</accession>
<dbReference type="InterPro" id="IPR035906">
    <property type="entry name" value="MetI-like_sf"/>
</dbReference>
<evidence type="ECO:0000256" key="1">
    <source>
        <dbReference type="ARBA" id="ARBA00004429"/>
    </source>
</evidence>
<feature type="transmembrane region" description="Helical" evidence="9">
    <location>
        <begin position="264"/>
        <end position="283"/>
    </location>
</feature>
<sequence length="396" mass="43228">MATDVKDEPQPVRPNIWNDARARAVFLQIIMVILVVAGFAYIADNAITNLRRLNISTGFGFLGTTASFDIGFTLISYSAASTYGRAFLVGLLNTLFISSIGVVLATILGFTVGVLRLSNNWLISKLMGAYVEIMRNIPLLLQIFFWYFVIINTVPGPRGSLALPLGVMLNNRGLYSPDPTFLPGFSATPIVLILAIIGSIILHRWSRKRQEATGQHFPSILTGLGMIVCLPVIAFLVTGKPVSWTFPELRGFNLQGGVQLPPEFVALLMALVIYSSAFIGEIVRAGILAVSKGQTEAAYSLGLKPSFTLRLVIIPQALRIIVPPLTSQYLNLTKNSSLAAAVGYPDLVHIFAGTTLNQTGQAIEIIFITMMVYLTISLSISAFMNWYNQRVALVER</sequence>
<feature type="transmembrane region" description="Helical" evidence="9">
    <location>
        <begin position="20"/>
        <end position="43"/>
    </location>
</feature>
<dbReference type="Proteomes" id="UP000076400">
    <property type="component" value="Unassembled WGS sequence"/>
</dbReference>
<feature type="transmembrane region" description="Helical" evidence="9">
    <location>
        <begin position="86"/>
        <end position="115"/>
    </location>
</feature>
<dbReference type="EMBL" id="LPXN01000113">
    <property type="protein sequence ID" value="KZD07674.1"/>
    <property type="molecule type" value="Genomic_DNA"/>
</dbReference>
<keyword evidence="12" id="KW-1185">Reference proteome</keyword>
<dbReference type="GO" id="GO:0022857">
    <property type="term" value="F:transmembrane transporter activity"/>
    <property type="evidence" value="ECO:0007669"/>
    <property type="project" value="InterPro"/>
</dbReference>
<organism evidence="11 12">
    <name type="scientific">Oceanibaculum pacificum</name>
    <dbReference type="NCBI Taxonomy" id="580166"/>
    <lineage>
        <taxon>Bacteria</taxon>
        <taxon>Pseudomonadati</taxon>
        <taxon>Pseudomonadota</taxon>
        <taxon>Alphaproteobacteria</taxon>
        <taxon>Rhodospirillales</taxon>
        <taxon>Oceanibaculaceae</taxon>
        <taxon>Oceanibaculum</taxon>
    </lineage>
</organism>
<name>A0A154W2A4_9PROT</name>
<evidence type="ECO:0000256" key="2">
    <source>
        <dbReference type="ARBA" id="ARBA00010072"/>
    </source>
</evidence>
<dbReference type="AlphaFoldDB" id="A0A154W2A4"/>
<dbReference type="OrthoDB" id="9808531at2"/>
<comment type="subcellular location">
    <subcellularLocation>
        <location evidence="1">Cell inner membrane</location>
        <topology evidence="1">Multi-pass membrane protein</topology>
    </subcellularLocation>
    <subcellularLocation>
        <location evidence="9">Cell membrane</location>
        <topology evidence="9">Multi-pass membrane protein</topology>
    </subcellularLocation>
</comment>
<dbReference type="InterPro" id="IPR010065">
    <property type="entry name" value="AA_ABC_transptr_permease_3TM"/>
</dbReference>
<dbReference type="InterPro" id="IPR000515">
    <property type="entry name" value="MetI-like"/>
</dbReference>
<evidence type="ECO:0000256" key="5">
    <source>
        <dbReference type="ARBA" id="ARBA00022692"/>
    </source>
</evidence>
<dbReference type="GO" id="GO:0006865">
    <property type="term" value="P:amino acid transport"/>
    <property type="evidence" value="ECO:0007669"/>
    <property type="project" value="UniProtKB-KW"/>
</dbReference>
<dbReference type="NCBIfam" id="TIGR01726">
    <property type="entry name" value="HEQRo_perm_3TM"/>
    <property type="match status" value="1"/>
</dbReference>
<feature type="transmembrane region" description="Helical" evidence="9">
    <location>
        <begin position="55"/>
        <end position="80"/>
    </location>
</feature>
<gene>
    <name evidence="11" type="ORF">AUP43_09855</name>
</gene>
<proteinExistence type="inferred from homology"/>
<feature type="domain" description="ABC transmembrane type-1" evidence="10">
    <location>
        <begin position="91"/>
        <end position="384"/>
    </location>
</feature>
<evidence type="ECO:0000256" key="4">
    <source>
        <dbReference type="ARBA" id="ARBA00022475"/>
    </source>
</evidence>